<dbReference type="SUPFAM" id="SSF52833">
    <property type="entry name" value="Thioredoxin-like"/>
    <property type="match status" value="1"/>
</dbReference>
<dbReference type="PANTHER" id="PTHR12151">
    <property type="entry name" value="ELECTRON TRANSPORT PROTIN SCO1/SENC FAMILY MEMBER"/>
    <property type="match status" value="1"/>
</dbReference>
<evidence type="ECO:0000256" key="2">
    <source>
        <dbReference type="PIRSR" id="PIRSR603782-1"/>
    </source>
</evidence>
<dbReference type="EMBL" id="PFFQ01000054">
    <property type="protein sequence ID" value="PIW15048.1"/>
    <property type="molecule type" value="Genomic_DNA"/>
</dbReference>
<feature type="binding site" evidence="2">
    <location>
        <position position="79"/>
    </location>
    <ligand>
        <name>Cu cation</name>
        <dbReference type="ChEBI" id="CHEBI:23378"/>
    </ligand>
</feature>
<feature type="disulfide bond" description="Redox-active" evidence="3">
    <location>
        <begin position="75"/>
        <end position="79"/>
    </location>
</feature>
<dbReference type="InterPro" id="IPR003782">
    <property type="entry name" value="SCO1/SenC"/>
</dbReference>
<evidence type="ECO:0000313" key="6">
    <source>
        <dbReference type="Proteomes" id="UP000231019"/>
    </source>
</evidence>
<feature type="chain" id="PRO_5014921788" description="SCO family protein" evidence="4">
    <location>
        <begin position="21"/>
        <end position="206"/>
    </location>
</feature>
<feature type="binding site" evidence="2">
    <location>
        <position position="75"/>
    </location>
    <ligand>
        <name>Cu cation</name>
        <dbReference type="ChEBI" id="CHEBI:23378"/>
    </ligand>
</feature>
<feature type="binding site" evidence="2">
    <location>
        <position position="163"/>
    </location>
    <ligand>
        <name>Cu cation</name>
        <dbReference type="ChEBI" id="CHEBI:23378"/>
    </ligand>
</feature>
<gene>
    <name evidence="5" type="ORF">COW36_19180</name>
</gene>
<evidence type="ECO:0000256" key="1">
    <source>
        <dbReference type="ARBA" id="ARBA00010996"/>
    </source>
</evidence>
<dbReference type="Pfam" id="PF02630">
    <property type="entry name" value="SCO1-SenC"/>
    <property type="match status" value="1"/>
</dbReference>
<proteinExistence type="inferred from homology"/>
<keyword evidence="4" id="KW-0732">Signal</keyword>
<evidence type="ECO:0000256" key="3">
    <source>
        <dbReference type="PIRSR" id="PIRSR603782-2"/>
    </source>
</evidence>
<reference evidence="5 6" key="1">
    <citation type="submission" date="2017-09" db="EMBL/GenBank/DDBJ databases">
        <title>Depth-based differentiation of microbial function through sediment-hosted aquifers and enrichment of novel symbionts in the deep terrestrial subsurface.</title>
        <authorList>
            <person name="Probst A.J."/>
            <person name="Ladd B."/>
            <person name="Jarett J.K."/>
            <person name="Geller-Mcgrath D.E."/>
            <person name="Sieber C.M."/>
            <person name="Emerson J.B."/>
            <person name="Anantharaman K."/>
            <person name="Thomas B.C."/>
            <person name="Malmstrom R."/>
            <person name="Stieglmeier M."/>
            <person name="Klingl A."/>
            <person name="Woyke T."/>
            <person name="Ryan C.M."/>
            <person name="Banfield J.F."/>
        </authorList>
    </citation>
    <scope>NUCLEOTIDE SEQUENCE [LARGE SCALE GENOMIC DNA]</scope>
    <source>
        <strain evidence="5">CG17_big_fil_post_rev_8_21_14_2_50_48_46</strain>
    </source>
</reference>
<comment type="similarity">
    <text evidence="1">Belongs to the SCO1/2 family.</text>
</comment>
<dbReference type="CDD" id="cd02968">
    <property type="entry name" value="SCO"/>
    <property type="match status" value="1"/>
</dbReference>
<sequence length="206" mass="22889">MKKIFLLGLVCLLTAMPALAEDHSHHHPTSLQGEKPTGKSLYWLGGQWKTHQNQKLELKSLKGKPVVLAMLYTSCKAVCPLILEDVKAIEKGLASADRAKTQFVIVSFDPERDTPSVLADYAQKHGIRASNWKFLHGTSKHVSELGALLGVRFQPNAQGDFIHSNQITLLNVEGEVAYQRPDLKEPLTIILEKLKANLPVSHPHQH</sequence>
<accession>A0A2M7G188</accession>
<dbReference type="PANTHER" id="PTHR12151:SF25">
    <property type="entry name" value="LINALOOL DEHYDRATASE_ISOMERASE DOMAIN-CONTAINING PROTEIN"/>
    <property type="match status" value="1"/>
</dbReference>
<keyword evidence="2" id="KW-0186">Copper</keyword>
<feature type="signal peptide" evidence="4">
    <location>
        <begin position="1"/>
        <end position="20"/>
    </location>
</feature>
<protein>
    <recommendedName>
        <fullName evidence="7">SCO family protein</fullName>
    </recommendedName>
</protein>
<dbReference type="GO" id="GO:0046872">
    <property type="term" value="F:metal ion binding"/>
    <property type="evidence" value="ECO:0007669"/>
    <property type="project" value="UniProtKB-KW"/>
</dbReference>
<dbReference type="Proteomes" id="UP000231019">
    <property type="component" value="Unassembled WGS sequence"/>
</dbReference>
<dbReference type="Gene3D" id="3.40.30.10">
    <property type="entry name" value="Glutaredoxin"/>
    <property type="match status" value="1"/>
</dbReference>
<evidence type="ECO:0008006" key="7">
    <source>
        <dbReference type="Google" id="ProtNLM"/>
    </source>
</evidence>
<dbReference type="AlphaFoldDB" id="A0A2M7G188"/>
<evidence type="ECO:0000256" key="4">
    <source>
        <dbReference type="SAM" id="SignalP"/>
    </source>
</evidence>
<keyword evidence="3" id="KW-1015">Disulfide bond</keyword>
<dbReference type="InterPro" id="IPR036249">
    <property type="entry name" value="Thioredoxin-like_sf"/>
</dbReference>
<organism evidence="5 6">
    <name type="scientific">bacterium (Candidatus Blackallbacteria) CG17_big_fil_post_rev_8_21_14_2_50_48_46</name>
    <dbReference type="NCBI Taxonomy" id="2014261"/>
    <lineage>
        <taxon>Bacteria</taxon>
        <taxon>Candidatus Blackallbacteria</taxon>
    </lineage>
</organism>
<evidence type="ECO:0000313" key="5">
    <source>
        <dbReference type="EMBL" id="PIW15048.1"/>
    </source>
</evidence>
<name>A0A2M7G188_9BACT</name>
<keyword evidence="2" id="KW-0479">Metal-binding</keyword>
<comment type="caution">
    <text evidence="5">The sequence shown here is derived from an EMBL/GenBank/DDBJ whole genome shotgun (WGS) entry which is preliminary data.</text>
</comment>